<feature type="domain" description="PAS" evidence="6">
    <location>
        <begin position="24"/>
        <end position="97"/>
    </location>
</feature>
<dbReference type="NCBIfam" id="TIGR00229">
    <property type="entry name" value="sensory_box"/>
    <property type="match status" value="1"/>
</dbReference>
<evidence type="ECO:0000256" key="1">
    <source>
        <dbReference type="ARBA" id="ARBA00022543"/>
    </source>
</evidence>
<dbReference type="PANTHER" id="PTHR47429">
    <property type="entry name" value="PROTEIN TWIN LOV 1"/>
    <property type="match status" value="1"/>
</dbReference>
<evidence type="ECO:0000256" key="5">
    <source>
        <dbReference type="ARBA" id="ARBA00022991"/>
    </source>
</evidence>
<dbReference type="GO" id="GO:0005634">
    <property type="term" value="C:nucleus"/>
    <property type="evidence" value="ECO:0007669"/>
    <property type="project" value="TreeGrafter"/>
</dbReference>
<dbReference type="Pfam" id="PF13426">
    <property type="entry name" value="PAS_9"/>
    <property type="match status" value="1"/>
</dbReference>
<evidence type="ECO:0000256" key="3">
    <source>
        <dbReference type="ARBA" id="ARBA00022630"/>
    </source>
</evidence>
<accession>A0A126X3M2</accession>
<proteinExistence type="evidence at transcript level"/>
<keyword evidence="3" id="KW-0285">Flavoprotein</keyword>
<keyword evidence="1" id="KW-0675">Receptor</keyword>
<dbReference type="InterPro" id="IPR000014">
    <property type="entry name" value="PAS"/>
</dbReference>
<dbReference type="AlphaFoldDB" id="A0A126X3M2"/>
<dbReference type="GO" id="GO:0009881">
    <property type="term" value="F:photoreceptor activity"/>
    <property type="evidence" value="ECO:0007669"/>
    <property type="project" value="UniProtKB-KW"/>
</dbReference>
<dbReference type="InterPro" id="IPR035965">
    <property type="entry name" value="PAS-like_dom_sf"/>
</dbReference>
<protein>
    <submittedName>
        <fullName evidence="7">Putative LOV domain-containing protein</fullName>
    </submittedName>
</protein>
<keyword evidence="5" id="KW-0157">Chromophore</keyword>
<dbReference type="CDD" id="cd00130">
    <property type="entry name" value="PAS"/>
    <property type="match status" value="1"/>
</dbReference>
<reference evidence="7" key="1">
    <citation type="journal article" date="2016" name="Proc. Natl. Acad. Sci. U.S.A.">
        <title>Functional and topological diversity of LOV domain photoreceptors.</title>
        <authorList>
            <person name="Glantz S.T."/>
            <person name="Carpenter E.J."/>
            <person name="Melkonian M."/>
            <person name="Gardner K.H."/>
            <person name="Boyden E.S."/>
            <person name="Wong G.K."/>
            <person name="Chow B.Y."/>
        </authorList>
    </citation>
    <scope>NUCLEOTIDE SEQUENCE</scope>
    <source>
        <strain evidence="7">XIVI_2006677</strain>
    </source>
</reference>
<name>A0A126X3M2_9CHLO</name>
<evidence type="ECO:0000313" key="7">
    <source>
        <dbReference type="EMBL" id="AML79292.1"/>
    </source>
</evidence>
<keyword evidence="2" id="KW-0716">Sensory transduction</keyword>
<dbReference type="EMBL" id="KU701738">
    <property type="protein sequence ID" value="AML79292.1"/>
    <property type="molecule type" value="mRNA"/>
</dbReference>
<keyword evidence="1" id="KW-0600">Photoreceptor protein</keyword>
<dbReference type="PROSITE" id="PS50112">
    <property type="entry name" value="PAS"/>
    <property type="match status" value="1"/>
</dbReference>
<keyword evidence="4" id="KW-0288">FMN</keyword>
<sequence>MALTLSQKGIPGTPLDVLPSIVKVGESLSKALEFSPYALCVSDIKAPDQPIIFVNDRFLESTGYKREDIVGVNCRFLQGPETRDDVIQEMREKIDAGLEFRGRVLNYSKSGQQMWNDLVMSPVKTATGEVTHYTGIQVFTHVKEHEDAEISAILSQMLSMTDNWIKTDIHPLGACA</sequence>
<organism evidence="7">
    <name type="scientific">Cymbomonas sp. BC-2016</name>
    <dbReference type="NCBI Taxonomy" id="1799572"/>
    <lineage>
        <taxon>Eukaryota</taxon>
        <taxon>Viridiplantae</taxon>
        <taxon>Chlorophyta</taxon>
        <taxon>Pyramimonadophyceae</taxon>
        <taxon>Pyramimonadales</taxon>
        <taxon>Pyramimonadaceae</taxon>
        <taxon>Cymbomonas</taxon>
    </lineage>
</organism>
<dbReference type="PANTHER" id="PTHR47429:SF2">
    <property type="entry name" value="PROTEIN TWIN LOV 1"/>
    <property type="match status" value="1"/>
</dbReference>
<dbReference type="Gene3D" id="3.30.450.20">
    <property type="entry name" value="PAS domain"/>
    <property type="match status" value="1"/>
</dbReference>
<evidence type="ECO:0000256" key="4">
    <source>
        <dbReference type="ARBA" id="ARBA00022643"/>
    </source>
</evidence>
<evidence type="ECO:0000259" key="6">
    <source>
        <dbReference type="PROSITE" id="PS50112"/>
    </source>
</evidence>
<evidence type="ECO:0000256" key="2">
    <source>
        <dbReference type="ARBA" id="ARBA00022606"/>
    </source>
</evidence>
<dbReference type="SUPFAM" id="SSF55785">
    <property type="entry name" value="PYP-like sensor domain (PAS domain)"/>
    <property type="match status" value="1"/>
</dbReference>